<dbReference type="PROSITE" id="PS00622">
    <property type="entry name" value="HTH_LUXR_1"/>
    <property type="match status" value="1"/>
</dbReference>
<dbReference type="PROSITE" id="PS50043">
    <property type="entry name" value="HTH_LUXR_2"/>
    <property type="match status" value="1"/>
</dbReference>
<proteinExistence type="predicted"/>
<dbReference type="CDD" id="cd06170">
    <property type="entry name" value="LuxR_C_like"/>
    <property type="match status" value="1"/>
</dbReference>
<evidence type="ECO:0000313" key="5">
    <source>
        <dbReference type="Proteomes" id="UP000243799"/>
    </source>
</evidence>
<dbReference type="GO" id="GO:0003677">
    <property type="term" value="F:DNA binding"/>
    <property type="evidence" value="ECO:0007669"/>
    <property type="project" value="InterPro"/>
</dbReference>
<dbReference type="Pfam" id="PF13191">
    <property type="entry name" value="AAA_16"/>
    <property type="match status" value="1"/>
</dbReference>
<dbReference type="SMART" id="SM00421">
    <property type="entry name" value="HTH_LUXR"/>
    <property type="match status" value="1"/>
</dbReference>
<reference evidence="5" key="1">
    <citation type="submission" date="2016-10" db="EMBL/GenBank/DDBJ databases">
        <authorList>
            <person name="Varghese N."/>
            <person name="Submissions S."/>
        </authorList>
    </citation>
    <scope>NUCLEOTIDE SEQUENCE [LARGE SCALE GENOMIC DNA]</scope>
    <source>
        <strain evidence="5">CGMCC 4.3568</strain>
    </source>
</reference>
<keyword evidence="1" id="KW-0547">Nucleotide-binding</keyword>
<evidence type="ECO:0000256" key="1">
    <source>
        <dbReference type="ARBA" id="ARBA00022741"/>
    </source>
</evidence>
<dbReference type="Gene3D" id="1.10.10.10">
    <property type="entry name" value="Winged helix-like DNA-binding domain superfamily/Winged helix DNA-binding domain"/>
    <property type="match status" value="1"/>
</dbReference>
<dbReference type="GO" id="GO:0005524">
    <property type="term" value="F:ATP binding"/>
    <property type="evidence" value="ECO:0007669"/>
    <property type="project" value="UniProtKB-KW"/>
</dbReference>
<protein>
    <submittedName>
        <fullName evidence="4">AAA ATPase domain-containing protein</fullName>
    </submittedName>
</protein>
<dbReference type="GO" id="GO:0004016">
    <property type="term" value="F:adenylate cyclase activity"/>
    <property type="evidence" value="ECO:0007669"/>
    <property type="project" value="TreeGrafter"/>
</dbReference>
<dbReference type="InterPro" id="IPR016032">
    <property type="entry name" value="Sig_transdc_resp-reg_C-effctor"/>
</dbReference>
<dbReference type="InterPro" id="IPR036388">
    <property type="entry name" value="WH-like_DNA-bd_sf"/>
</dbReference>
<dbReference type="InterPro" id="IPR041664">
    <property type="entry name" value="AAA_16"/>
</dbReference>
<dbReference type="SUPFAM" id="SSF46894">
    <property type="entry name" value="C-terminal effector domain of the bipartite response regulators"/>
    <property type="match status" value="1"/>
</dbReference>
<dbReference type="Pfam" id="PF00196">
    <property type="entry name" value="GerE"/>
    <property type="match status" value="1"/>
</dbReference>
<dbReference type="AlphaFoldDB" id="A0A1I0XLN3"/>
<dbReference type="Gene3D" id="1.25.40.10">
    <property type="entry name" value="Tetratricopeptide repeat domain"/>
    <property type="match status" value="1"/>
</dbReference>
<dbReference type="EMBL" id="FOKG01000003">
    <property type="protein sequence ID" value="SFB01336.1"/>
    <property type="molecule type" value="Genomic_DNA"/>
</dbReference>
<dbReference type="InterPro" id="IPR000792">
    <property type="entry name" value="Tscrpt_reg_LuxR_C"/>
</dbReference>
<dbReference type="STRING" id="490629.SAMN05216266_103279"/>
<dbReference type="GO" id="GO:0006355">
    <property type="term" value="P:regulation of DNA-templated transcription"/>
    <property type="evidence" value="ECO:0007669"/>
    <property type="project" value="InterPro"/>
</dbReference>
<dbReference type="InterPro" id="IPR011990">
    <property type="entry name" value="TPR-like_helical_dom_sf"/>
</dbReference>
<feature type="domain" description="HTH luxR-type" evidence="3">
    <location>
        <begin position="872"/>
        <end position="937"/>
    </location>
</feature>
<sequence>MVITPGPRPADRAVQLRALVTALERRPALALIEGAAGLGKTHLLEELLGRPDFARVRVLRGGCRPMREPFPLGPVLEALRGLARAELGELTAVTGALRPLLPELAGVLPAEPEPVTGAALRHREFRALRDLLTACGPALLVLEDVHWADEGTREFLRYLLEPPVPHLAVVLTYRPEALPPGGALGSPVGADVRVRLRPLDLPSVRKLASDVLGVPMVGGEFAGRLLHWTAGIPQVVEETMRVLANHPAWPRDLDELEVPPLLRESMHARLAALTPPALRLATAAAVLGAPKDAAVIGALAGLRGGRLCSALSSALDASVLHAFDGDLYGFRHAPDRRTVYETLSVPERRLLHAKAFALLCGRQPQPLADLAGHARAAGRLADWQRFAEAAVEAADAAGETAAALDVLQSILNGPVDPADVERLAVKLSRLALREHRTEVVETLERILAGDGLGRTARGTVRLQVGLLLCRGPGRLVRARAQVEQGVAELEDHPELAVRGYNVLAVPIEGMTSLRWHRQWMDKVAAVLDRVEDPELRLALAGDRVAVSAHIGDGSAWEEYLGMPDSARTMGERAQLARFWCNLADAQSWVGRLDRAERLLDDCLRMAESAGALFAASIAQGTRLRLDWAAGNWSGLAEAAAAASERYDDLGPVIVEAELVLGALAAVRGDFAEAERHLHATGLAAPEHAVIPVVLCATGLLTRVRLATEDLVGACAVADHGMTVARRKGVWMWAADLVPAAARAYTMAGRTGDAERVVCEFAESIENLDAPYASAALASARATLLGAKGEYRTAAADFGTAAAIFRDLSMPYPATQATEESAGCTLAAGERGAIEDLRTAARSYEAMGAVRDAGRCHHTLRELGAWTPSHRGRRGYGDELSPREREVASMLAAGRTNREIADGLFLSPRTVEQHVTRVLRKLGVRSRTEVAERTGSLGV</sequence>
<dbReference type="PRINTS" id="PR00038">
    <property type="entry name" value="HTHLUXR"/>
</dbReference>
<dbReference type="InterPro" id="IPR027417">
    <property type="entry name" value="P-loop_NTPase"/>
</dbReference>
<gene>
    <name evidence="4" type="ORF">SAMN05216266_103279</name>
</gene>
<accession>A0A1I0XLN3</accession>
<dbReference type="OrthoDB" id="5476461at2"/>
<evidence type="ECO:0000256" key="2">
    <source>
        <dbReference type="ARBA" id="ARBA00022840"/>
    </source>
</evidence>
<keyword evidence="2" id="KW-0067">ATP-binding</keyword>
<dbReference type="SUPFAM" id="SSF52540">
    <property type="entry name" value="P-loop containing nucleoside triphosphate hydrolases"/>
    <property type="match status" value="1"/>
</dbReference>
<organism evidence="4 5">
    <name type="scientific">Amycolatopsis marina</name>
    <dbReference type="NCBI Taxonomy" id="490629"/>
    <lineage>
        <taxon>Bacteria</taxon>
        <taxon>Bacillati</taxon>
        <taxon>Actinomycetota</taxon>
        <taxon>Actinomycetes</taxon>
        <taxon>Pseudonocardiales</taxon>
        <taxon>Pseudonocardiaceae</taxon>
        <taxon>Amycolatopsis</taxon>
    </lineage>
</organism>
<evidence type="ECO:0000313" key="4">
    <source>
        <dbReference type="EMBL" id="SFB01336.1"/>
    </source>
</evidence>
<evidence type="ECO:0000259" key="3">
    <source>
        <dbReference type="PROSITE" id="PS50043"/>
    </source>
</evidence>
<name>A0A1I0XLN3_9PSEU</name>
<dbReference type="Proteomes" id="UP000243799">
    <property type="component" value="Unassembled WGS sequence"/>
</dbReference>
<keyword evidence="5" id="KW-1185">Reference proteome</keyword>
<dbReference type="PANTHER" id="PTHR16305">
    <property type="entry name" value="TESTICULAR SOLUBLE ADENYLYL CYCLASE"/>
    <property type="match status" value="1"/>
</dbReference>
<dbReference type="PANTHER" id="PTHR16305:SF35">
    <property type="entry name" value="TRANSCRIPTIONAL ACTIVATOR DOMAIN"/>
    <property type="match status" value="1"/>
</dbReference>
<dbReference type="RefSeq" id="WP_091671430.1">
    <property type="nucleotide sequence ID" value="NZ_FOKG01000003.1"/>
</dbReference>
<dbReference type="GO" id="GO:0005737">
    <property type="term" value="C:cytoplasm"/>
    <property type="evidence" value="ECO:0007669"/>
    <property type="project" value="TreeGrafter"/>
</dbReference>